<evidence type="ECO:0000259" key="2">
    <source>
        <dbReference type="Pfam" id="PF00296"/>
    </source>
</evidence>
<dbReference type="InterPro" id="IPR011251">
    <property type="entry name" value="Luciferase-like_dom"/>
</dbReference>
<keyword evidence="4" id="KW-1185">Reference proteome</keyword>
<organism evidence="3 4">
    <name type="scientific">Microbacterium betulae</name>
    <dbReference type="NCBI Taxonomy" id="2981139"/>
    <lineage>
        <taxon>Bacteria</taxon>
        <taxon>Bacillati</taxon>
        <taxon>Actinomycetota</taxon>
        <taxon>Actinomycetes</taxon>
        <taxon>Micrococcales</taxon>
        <taxon>Microbacteriaceae</taxon>
        <taxon>Microbacterium</taxon>
    </lineage>
</organism>
<dbReference type="GO" id="GO:0016705">
    <property type="term" value="F:oxidoreductase activity, acting on paired donors, with incorporation or reduction of molecular oxygen"/>
    <property type="evidence" value="ECO:0007669"/>
    <property type="project" value="InterPro"/>
</dbReference>
<dbReference type="Pfam" id="PF00296">
    <property type="entry name" value="Bac_luciferase"/>
    <property type="match status" value="2"/>
</dbReference>
<dbReference type="Gene3D" id="3.20.20.30">
    <property type="entry name" value="Luciferase-like domain"/>
    <property type="match status" value="1"/>
</dbReference>
<dbReference type="Proteomes" id="UP001305498">
    <property type="component" value="Chromosome"/>
</dbReference>
<feature type="domain" description="Luciferase-like" evidence="2">
    <location>
        <begin position="179"/>
        <end position="337"/>
    </location>
</feature>
<evidence type="ECO:0000313" key="3">
    <source>
        <dbReference type="EMBL" id="WOF23173.1"/>
    </source>
</evidence>
<protein>
    <submittedName>
        <fullName evidence="3">LLM class flavin-dependent oxidoreductase</fullName>
    </submittedName>
</protein>
<evidence type="ECO:0000256" key="1">
    <source>
        <dbReference type="SAM" id="MobiDB-lite"/>
    </source>
</evidence>
<dbReference type="AlphaFoldDB" id="A0AA97FHU6"/>
<dbReference type="RefSeq" id="WP_317139644.1">
    <property type="nucleotide sequence ID" value="NZ_CP118157.1"/>
</dbReference>
<dbReference type="InterPro" id="IPR050766">
    <property type="entry name" value="Bact_Lucif_Oxidored"/>
</dbReference>
<gene>
    <name evidence="3" type="ORF">N8K70_00465</name>
</gene>
<feature type="region of interest" description="Disordered" evidence="1">
    <location>
        <begin position="109"/>
        <end position="130"/>
    </location>
</feature>
<reference evidence="3 4" key="1">
    <citation type="submission" date="2023-02" db="EMBL/GenBank/DDBJ databases">
        <title>Microbacterium betulae sp. nov., isolated from birch wood.</title>
        <authorList>
            <person name="Pasciak M."/>
            <person name="Pawlik K.J."/>
            <person name="Martynowski D."/>
            <person name="Laczmanski L."/>
            <person name="Ciekot J."/>
            <person name="Szponar B."/>
            <person name="Wojcik-Fatla A."/>
            <person name="Mackiewicz B."/>
            <person name="Farian E."/>
            <person name="Cholewa G."/>
            <person name="Cholewa A."/>
            <person name="Dutkiewicz J."/>
        </authorList>
    </citation>
    <scope>NUCLEOTIDE SEQUENCE [LARGE SCALE GENOMIC DNA]</scope>
    <source>
        <strain evidence="3 4">AB</strain>
    </source>
</reference>
<evidence type="ECO:0000313" key="4">
    <source>
        <dbReference type="Proteomes" id="UP001305498"/>
    </source>
</evidence>
<dbReference type="GO" id="GO:0005829">
    <property type="term" value="C:cytosol"/>
    <property type="evidence" value="ECO:0007669"/>
    <property type="project" value="TreeGrafter"/>
</dbReference>
<dbReference type="PANTHER" id="PTHR30137">
    <property type="entry name" value="LUCIFERASE-LIKE MONOOXYGENASE"/>
    <property type="match status" value="1"/>
</dbReference>
<proteinExistence type="predicted"/>
<name>A0AA97FHU6_9MICO</name>
<feature type="domain" description="Luciferase-like" evidence="2">
    <location>
        <begin position="12"/>
        <end position="115"/>
    </location>
</feature>
<dbReference type="InterPro" id="IPR036661">
    <property type="entry name" value="Luciferase-like_sf"/>
</dbReference>
<dbReference type="KEGG" id="mbet:N8K70_00465"/>
<sequence>MSHPRVPLSVLDLSAFGTGQTPADGLRSTIELAQRAEALGYARFWLAEHHLNPGISGAAPHVLLPLVAAATETIRVGTAATIVGNYAPLQVVEAAGVVSALHPGRVDLGIGRSGSGRTPPDPDAPARPERTVNGLLLPAPRPFPVDSSRFLAQARLLRRSPGDADRFEQDVHDILDLVAGTYRAPEGVPVHATPAEGQDIDVWIHGTSDGPSARLAGALGLPFGASYHVAPGTVLDAVEAYRAAFRPGRRKTPYVTVSVDVVVADTDAEARRLAAGYGRWVHSIRAGQGAVAFPAPDEALASPLSPDEERLVRDRLDTQLVGSPETVTSRLATLQRVTGADELLVTTVTHDPADRIRSFSLLAEAWGPARASREDIEETAA</sequence>
<accession>A0AA97FHU6</accession>
<dbReference type="SUPFAM" id="SSF51679">
    <property type="entry name" value="Bacterial luciferase-like"/>
    <property type="match status" value="1"/>
</dbReference>
<dbReference type="PANTHER" id="PTHR30137:SF6">
    <property type="entry name" value="LUCIFERASE-LIKE MONOOXYGENASE"/>
    <property type="match status" value="1"/>
</dbReference>
<dbReference type="EMBL" id="CP118157">
    <property type="protein sequence ID" value="WOF23173.1"/>
    <property type="molecule type" value="Genomic_DNA"/>
</dbReference>